<dbReference type="AlphaFoldDB" id="A0A819SD24"/>
<reference evidence="1" key="1">
    <citation type="submission" date="2021-02" db="EMBL/GenBank/DDBJ databases">
        <authorList>
            <person name="Nowell W R."/>
        </authorList>
    </citation>
    <scope>NUCLEOTIDE SEQUENCE</scope>
</reference>
<protein>
    <submittedName>
        <fullName evidence="1">Uncharacterized protein</fullName>
    </submittedName>
</protein>
<feature type="non-terminal residue" evidence="1">
    <location>
        <position position="1"/>
    </location>
</feature>
<evidence type="ECO:0000313" key="2">
    <source>
        <dbReference type="Proteomes" id="UP000663881"/>
    </source>
</evidence>
<accession>A0A819SD24</accession>
<name>A0A819SD24_9BILA</name>
<evidence type="ECO:0000313" key="1">
    <source>
        <dbReference type="EMBL" id="CAF4068290.1"/>
    </source>
</evidence>
<gene>
    <name evidence="1" type="ORF">OKA104_LOCUS33813</name>
</gene>
<dbReference type="EMBL" id="CAJOAY010004397">
    <property type="protein sequence ID" value="CAF4068290.1"/>
    <property type="molecule type" value="Genomic_DNA"/>
</dbReference>
<proteinExistence type="predicted"/>
<sequence length="96" mass="11660">LFDKLSNINIKKIKQNQWKEFVLNNLSESSRSWPLRERIAAIQFVNEYHGDEQHVGVPIHMTKEFLEKKCLIPWFEIKNEDFIKSIDYMIQQKYFN</sequence>
<dbReference type="Proteomes" id="UP000663881">
    <property type="component" value="Unassembled WGS sequence"/>
</dbReference>
<comment type="caution">
    <text evidence="1">The sequence shown here is derived from an EMBL/GenBank/DDBJ whole genome shotgun (WGS) entry which is preliminary data.</text>
</comment>
<organism evidence="1 2">
    <name type="scientific">Adineta steineri</name>
    <dbReference type="NCBI Taxonomy" id="433720"/>
    <lineage>
        <taxon>Eukaryota</taxon>
        <taxon>Metazoa</taxon>
        <taxon>Spiralia</taxon>
        <taxon>Gnathifera</taxon>
        <taxon>Rotifera</taxon>
        <taxon>Eurotatoria</taxon>
        <taxon>Bdelloidea</taxon>
        <taxon>Adinetida</taxon>
        <taxon>Adinetidae</taxon>
        <taxon>Adineta</taxon>
    </lineage>
</organism>